<comment type="caution">
    <text evidence="1">The sequence shown here is derived from an EMBL/GenBank/DDBJ whole genome shotgun (WGS) entry which is preliminary data.</text>
</comment>
<gene>
    <name evidence="1" type="ORF">M5D96_011238</name>
</gene>
<sequence>MNHFLLQLKQINKFNGDPLYLALFIKEVDELVYHYPTTSEAQHQIIQAAIRNLLIGRARTLLMRNIPQDWKELRTLLISEYNSATPPHR</sequence>
<evidence type="ECO:0000313" key="1">
    <source>
        <dbReference type="EMBL" id="KAI8035974.1"/>
    </source>
</evidence>
<dbReference type="EMBL" id="JAMKOV010000027">
    <property type="protein sequence ID" value="KAI8035974.1"/>
    <property type="molecule type" value="Genomic_DNA"/>
</dbReference>
<reference evidence="1" key="1">
    <citation type="journal article" date="2023" name="Genome Biol. Evol.">
        <title>Long-read-based Genome Assembly of Drosophila gunungcola Reveals Fewer Chemosensory Genes in Flower-breeding Species.</title>
        <authorList>
            <person name="Negi A."/>
            <person name="Liao B.Y."/>
            <person name="Yeh S.D."/>
        </authorList>
    </citation>
    <scope>NUCLEOTIDE SEQUENCE</scope>
    <source>
        <strain evidence="1">Sukarami</strain>
    </source>
</reference>
<keyword evidence="2" id="KW-1185">Reference proteome</keyword>
<evidence type="ECO:0000313" key="2">
    <source>
        <dbReference type="Proteomes" id="UP001059596"/>
    </source>
</evidence>
<name>A0A9Q0BLM8_9MUSC</name>
<accession>A0A9Q0BLM8</accession>
<protein>
    <submittedName>
        <fullName evidence="1">Uncharacterized protein</fullName>
    </submittedName>
</protein>
<dbReference type="AlphaFoldDB" id="A0A9Q0BLM8"/>
<proteinExistence type="predicted"/>
<organism evidence="1 2">
    <name type="scientific">Drosophila gunungcola</name>
    <name type="common">fruit fly</name>
    <dbReference type="NCBI Taxonomy" id="103775"/>
    <lineage>
        <taxon>Eukaryota</taxon>
        <taxon>Metazoa</taxon>
        <taxon>Ecdysozoa</taxon>
        <taxon>Arthropoda</taxon>
        <taxon>Hexapoda</taxon>
        <taxon>Insecta</taxon>
        <taxon>Pterygota</taxon>
        <taxon>Neoptera</taxon>
        <taxon>Endopterygota</taxon>
        <taxon>Diptera</taxon>
        <taxon>Brachycera</taxon>
        <taxon>Muscomorpha</taxon>
        <taxon>Ephydroidea</taxon>
        <taxon>Drosophilidae</taxon>
        <taxon>Drosophila</taxon>
        <taxon>Sophophora</taxon>
    </lineage>
</organism>
<dbReference type="Proteomes" id="UP001059596">
    <property type="component" value="Unassembled WGS sequence"/>
</dbReference>
<feature type="non-terminal residue" evidence="1">
    <location>
        <position position="89"/>
    </location>
</feature>